<keyword evidence="1" id="KW-0472">Membrane</keyword>
<evidence type="ECO:0000313" key="2">
    <source>
        <dbReference type="EMBL" id="MSU00407.1"/>
    </source>
</evidence>
<name>A0A6N7XRM4_9FIRM</name>
<accession>A0A6N7XRM4</accession>
<protein>
    <submittedName>
        <fullName evidence="2">Uncharacterized protein</fullName>
    </submittedName>
</protein>
<sequence length="105" mass="12216">MKKKKVLTITIICGIIALYIVFHIIPTLALRTHLFMSGHPIIAFTTEIVDDEFHNKTDKQILESQNARCYTLTKPVFDKETKGQLRNYKVTKKGFIYFAEYYGEL</sequence>
<organism evidence="2 3">
    <name type="scientific">Tissierella pigra</name>
    <dbReference type="NCBI Taxonomy" id="2607614"/>
    <lineage>
        <taxon>Bacteria</taxon>
        <taxon>Bacillati</taxon>
        <taxon>Bacillota</taxon>
        <taxon>Tissierellia</taxon>
        <taxon>Tissierellales</taxon>
        <taxon>Tissierellaceae</taxon>
        <taxon>Tissierella</taxon>
    </lineage>
</organism>
<dbReference type="RefSeq" id="WP_154438833.1">
    <property type="nucleotide sequence ID" value="NZ_JAHLPJ010000001.1"/>
</dbReference>
<dbReference type="EMBL" id="VUNQ01000003">
    <property type="protein sequence ID" value="MSU00407.1"/>
    <property type="molecule type" value="Genomic_DNA"/>
</dbReference>
<keyword evidence="1" id="KW-1133">Transmembrane helix</keyword>
<keyword evidence="3" id="KW-1185">Reference proteome</keyword>
<dbReference type="AlphaFoldDB" id="A0A6N7XRM4"/>
<feature type="transmembrane region" description="Helical" evidence="1">
    <location>
        <begin position="6"/>
        <end position="30"/>
    </location>
</feature>
<comment type="caution">
    <text evidence="2">The sequence shown here is derived from an EMBL/GenBank/DDBJ whole genome shotgun (WGS) entry which is preliminary data.</text>
</comment>
<keyword evidence="1" id="KW-0812">Transmembrane</keyword>
<gene>
    <name evidence="2" type="ORF">FYJ83_02865</name>
</gene>
<evidence type="ECO:0000256" key="1">
    <source>
        <dbReference type="SAM" id="Phobius"/>
    </source>
</evidence>
<evidence type="ECO:0000313" key="3">
    <source>
        <dbReference type="Proteomes" id="UP000469523"/>
    </source>
</evidence>
<dbReference type="Proteomes" id="UP000469523">
    <property type="component" value="Unassembled WGS sequence"/>
</dbReference>
<reference evidence="2 3" key="1">
    <citation type="submission" date="2019-09" db="EMBL/GenBank/DDBJ databases">
        <title>In-depth cultivation of the pig gut microbiome towards novel bacterial diversity and tailored functional studies.</title>
        <authorList>
            <person name="Wylensek D."/>
            <person name="Hitch T.C.A."/>
            <person name="Clavel T."/>
        </authorList>
    </citation>
    <scope>NUCLEOTIDE SEQUENCE [LARGE SCALE GENOMIC DNA]</scope>
    <source>
        <strain evidence="2 3">WCA3-693-APC-4?</strain>
    </source>
</reference>
<proteinExistence type="predicted"/>